<dbReference type="GO" id="GO:0038023">
    <property type="term" value="F:signaling receptor activity"/>
    <property type="evidence" value="ECO:0007669"/>
    <property type="project" value="InterPro"/>
</dbReference>
<dbReference type="AlphaFoldDB" id="A0A9Q1IQB0"/>
<dbReference type="InterPro" id="IPR039257">
    <property type="entry name" value="BTLA"/>
</dbReference>
<dbReference type="PANTHER" id="PTHR37996">
    <property type="entry name" value="B- AND T-LYMPHOCYTE ATTENUATOR"/>
    <property type="match status" value="1"/>
</dbReference>
<evidence type="ECO:0000313" key="3">
    <source>
        <dbReference type="EMBL" id="KAJ8350539.1"/>
    </source>
</evidence>
<feature type="transmembrane region" description="Helical" evidence="2">
    <location>
        <begin position="38"/>
        <end position="59"/>
    </location>
</feature>
<dbReference type="GO" id="GO:0005886">
    <property type="term" value="C:plasma membrane"/>
    <property type="evidence" value="ECO:0007669"/>
    <property type="project" value="InterPro"/>
</dbReference>
<evidence type="ECO:0000256" key="2">
    <source>
        <dbReference type="SAM" id="Phobius"/>
    </source>
</evidence>
<name>A0A9Q1IQB0_SYNKA</name>
<evidence type="ECO:0000313" key="4">
    <source>
        <dbReference type="Proteomes" id="UP001152622"/>
    </source>
</evidence>
<dbReference type="EMBL" id="JAINUF010000009">
    <property type="protein sequence ID" value="KAJ8350539.1"/>
    <property type="molecule type" value="Genomic_DNA"/>
</dbReference>
<feature type="region of interest" description="Disordered" evidence="1">
    <location>
        <begin position="64"/>
        <end position="167"/>
    </location>
</feature>
<proteinExistence type="predicted"/>
<evidence type="ECO:0000256" key="1">
    <source>
        <dbReference type="SAM" id="MobiDB-lite"/>
    </source>
</evidence>
<keyword evidence="4" id="KW-1185">Reference proteome</keyword>
<dbReference type="GO" id="GO:0002768">
    <property type="term" value="P:immune response-regulating cell surface receptor signaling pathway"/>
    <property type="evidence" value="ECO:0007669"/>
    <property type="project" value="InterPro"/>
</dbReference>
<sequence length="214" mass="23315">MTLVSIAAKDTRHSRSNETITTLPPNGPNEDRSAPLGWLYISITAGVLVLTVIAVVTFCKLRSKGKRTQDRLQRDLQFSAPLKKEEPPQTSLPASPRPRLPDCPRSVRSPHAPRPPSVRSSCVYDNAPAPAGRSSRTKRAPAREAPPPPPSGNRGSARPVPAGRDGVYDNEREEAENLIVYAALDHQVVRKAPSLGNTYVPMEELTEYAAIRVS</sequence>
<keyword evidence="2" id="KW-1133">Transmembrane helix</keyword>
<feature type="region of interest" description="Disordered" evidence="1">
    <location>
        <begin position="9"/>
        <end position="29"/>
    </location>
</feature>
<keyword evidence="2" id="KW-0812">Transmembrane</keyword>
<gene>
    <name evidence="3" type="ORF">SKAU_G00256690</name>
</gene>
<organism evidence="3 4">
    <name type="scientific">Synaphobranchus kaupii</name>
    <name type="common">Kaup's arrowtooth eel</name>
    <dbReference type="NCBI Taxonomy" id="118154"/>
    <lineage>
        <taxon>Eukaryota</taxon>
        <taxon>Metazoa</taxon>
        <taxon>Chordata</taxon>
        <taxon>Craniata</taxon>
        <taxon>Vertebrata</taxon>
        <taxon>Euteleostomi</taxon>
        <taxon>Actinopterygii</taxon>
        <taxon>Neopterygii</taxon>
        <taxon>Teleostei</taxon>
        <taxon>Anguilliformes</taxon>
        <taxon>Synaphobranchidae</taxon>
        <taxon>Synaphobranchus</taxon>
    </lineage>
</organism>
<dbReference type="PANTHER" id="PTHR37996:SF1">
    <property type="entry name" value="B- AND T-LYMPHOCYTE ATTENUATOR"/>
    <property type="match status" value="1"/>
</dbReference>
<protein>
    <submittedName>
        <fullName evidence="3">Uncharacterized protein</fullName>
    </submittedName>
</protein>
<accession>A0A9Q1IQB0</accession>
<dbReference type="OrthoDB" id="9947981at2759"/>
<comment type="caution">
    <text evidence="3">The sequence shown here is derived from an EMBL/GenBank/DDBJ whole genome shotgun (WGS) entry which is preliminary data.</text>
</comment>
<dbReference type="Proteomes" id="UP001152622">
    <property type="component" value="Chromosome 9"/>
</dbReference>
<reference evidence="3" key="1">
    <citation type="journal article" date="2023" name="Science">
        <title>Genome structures resolve the early diversification of teleost fishes.</title>
        <authorList>
            <person name="Parey E."/>
            <person name="Louis A."/>
            <person name="Montfort J."/>
            <person name="Bouchez O."/>
            <person name="Roques C."/>
            <person name="Iampietro C."/>
            <person name="Lluch J."/>
            <person name="Castinel A."/>
            <person name="Donnadieu C."/>
            <person name="Desvignes T."/>
            <person name="Floi Bucao C."/>
            <person name="Jouanno E."/>
            <person name="Wen M."/>
            <person name="Mejri S."/>
            <person name="Dirks R."/>
            <person name="Jansen H."/>
            <person name="Henkel C."/>
            <person name="Chen W.J."/>
            <person name="Zahm M."/>
            <person name="Cabau C."/>
            <person name="Klopp C."/>
            <person name="Thompson A.W."/>
            <person name="Robinson-Rechavi M."/>
            <person name="Braasch I."/>
            <person name="Lecointre G."/>
            <person name="Bobe J."/>
            <person name="Postlethwait J.H."/>
            <person name="Berthelot C."/>
            <person name="Roest Crollius H."/>
            <person name="Guiguen Y."/>
        </authorList>
    </citation>
    <scope>NUCLEOTIDE SEQUENCE</scope>
    <source>
        <strain evidence="3">WJC10195</strain>
    </source>
</reference>
<keyword evidence="2" id="KW-0472">Membrane</keyword>